<evidence type="ECO:0000313" key="1">
    <source>
        <dbReference type="EMBL" id="KAK3877796.1"/>
    </source>
</evidence>
<gene>
    <name evidence="1" type="ORF">Pcinc_017526</name>
</gene>
<dbReference type="Proteomes" id="UP001286313">
    <property type="component" value="Unassembled WGS sequence"/>
</dbReference>
<proteinExistence type="predicted"/>
<organism evidence="1 2">
    <name type="scientific">Petrolisthes cinctipes</name>
    <name type="common">Flat porcelain crab</name>
    <dbReference type="NCBI Taxonomy" id="88211"/>
    <lineage>
        <taxon>Eukaryota</taxon>
        <taxon>Metazoa</taxon>
        <taxon>Ecdysozoa</taxon>
        <taxon>Arthropoda</taxon>
        <taxon>Crustacea</taxon>
        <taxon>Multicrustacea</taxon>
        <taxon>Malacostraca</taxon>
        <taxon>Eumalacostraca</taxon>
        <taxon>Eucarida</taxon>
        <taxon>Decapoda</taxon>
        <taxon>Pleocyemata</taxon>
        <taxon>Anomura</taxon>
        <taxon>Galatheoidea</taxon>
        <taxon>Porcellanidae</taxon>
        <taxon>Petrolisthes</taxon>
    </lineage>
</organism>
<protein>
    <submittedName>
        <fullName evidence="1">Uncharacterized protein</fullName>
    </submittedName>
</protein>
<dbReference type="AlphaFoldDB" id="A0AAE1FQ45"/>
<dbReference type="EMBL" id="JAWQEG010001627">
    <property type="protein sequence ID" value="KAK3877796.1"/>
    <property type="molecule type" value="Genomic_DNA"/>
</dbReference>
<keyword evidence="2" id="KW-1185">Reference proteome</keyword>
<reference evidence="1" key="1">
    <citation type="submission" date="2023-10" db="EMBL/GenBank/DDBJ databases">
        <title>Genome assemblies of two species of porcelain crab, Petrolisthes cinctipes and Petrolisthes manimaculis (Anomura: Porcellanidae).</title>
        <authorList>
            <person name="Angst P."/>
        </authorList>
    </citation>
    <scope>NUCLEOTIDE SEQUENCE</scope>
    <source>
        <strain evidence="1">PB745_01</strain>
        <tissue evidence="1">Gill</tissue>
    </source>
</reference>
<name>A0AAE1FQ45_PETCI</name>
<sequence length="112" mass="13179">MLRRLKSLGMQLRELRNIFIMFILPKLTYASPAWSSSLSLTQQRQLERVQKRACRIIMGDRYTTYETALITLDLTSLTDSHTKLLKQFGERLISHPRHRHFLPDNNPNPDMP</sequence>
<accession>A0AAE1FQ45</accession>
<comment type="caution">
    <text evidence="1">The sequence shown here is derived from an EMBL/GenBank/DDBJ whole genome shotgun (WGS) entry which is preliminary data.</text>
</comment>
<evidence type="ECO:0000313" key="2">
    <source>
        <dbReference type="Proteomes" id="UP001286313"/>
    </source>
</evidence>